<dbReference type="AlphaFoldDB" id="A0A1G6PLT8"/>
<organism evidence="1 2">
    <name type="scientific">Terribacillus halophilus</name>
    <dbReference type="NCBI Taxonomy" id="361279"/>
    <lineage>
        <taxon>Bacteria</taxon>
        <taxon>Bacillati</taxon>
        <taxon>Bacillota</taxon>
        <taxon>Bacilli</taxon>
        <taxon>Bacillales</taxon>
        <taxon>Bacillaceae</taxon>
        <taxon>Terribacillus</taxon>
    </lineage>
</organism>
<dbReference type="EMBL" id="FMZB01000004">
    <property type="protein sequence ID" value="SDC80325.1"/>
    <property type="molecule type" value="Genomic_DNA"/>
</dbReference>
<evidence type="ECO:0000313" key="2">
    <source>
        <dbReference type="Proteomes" id="UP000198666"/>
    </source>
</evidence>
<evidence type="ECO:0000313" key="1">
    <source>
        <dbReference type="EMBL" id="SDC80325.1"/>
    </source>
</evidence>
<dbReference type="STRING" id="361279.SAMN05421663_104156"/>
<protein>
    <recommendedName>
        <fullName evidence="3">Helix-turn-helix domain-containing protein</fullName>
    </recommendedName>
</protein>
<dbReference type="RefSeq" id="WP_093726952.1">
    <property type="nucleotide sequence ID" value="NZ_FMZB01000004.1"/>
</dbReference>
<dbReference type="Proteomes" id="UP000198666">
    <property type="component" value="Unassembled WGS sequence"/>
</dbReference>
<accession>A0A1G6PLT8</accession>
<proteinExistence type="predicted"/>
<reference evidence="2" key="1">
    <citation type="submission" date="2016-10" db="EMBL/GenBank/DDBJ databases">
        <authorList>
            <person name="Varghese N."/>
            <person name="Submissions S."/>
        </authorList>
    </citation>
    <scope>NUCLEOTIDE SEQUENCE [LARGE SCALE GENOMIC DNA]</scope>
    <source>
        <strain evidence="2">DSM 21620</strain>
    </source>
</reference>
<keyword evidence="2" id="KW-1185">Reference proteome</keyword>
<evidence type="ECO:0008006" key="3">
    <source>
        <dbReference type="Google" id="ProtNLM"/>
    </source>
</evidence>
<sequence>MQQSNLTNFKSYSQFKTLKQFNSSNEQYFVDIIKDKLLSKSEIIALKALIRHCATVFGVSNARQCKIVSSTHKDGIGISLSTFKRAINKAKKIGMLNVHALSRKNGSQSSNLYVFNPYPQKQKERVNKRKLTYQNNTNNLLNLSNLKDKKRNQPILLAALISDRVPREFANLAKSFFTDGKYIECLWSKVEVAAYRNLFEEDRNIQLQTSLSALKQAVRGKKLGFIKTTFVQYFYGVLEKKFNELAVLEQLRIYNLGK</sequence>
<gene>
    <name evidence="1" type="ORF">SAMN05421663_104156</name>
</gene>
<name>A0A1G6PLT8_9BACI</name>
<dbReference type="OrthoDB" id="2697418at2"/>